<keyword evidence="3" id="KW-0500">Molybdenum</keyword>
<feature type="transmembrane region" description="Helical" evidence="9">
    <location>
        <begin position="12"/>
        <end position="33"/>
    </location>
</feature>
<dbReference type="InterPro" id="IPR006657">
    <property type="entry name" value="MoPterin_dinucl-bd_dom"/>
</dbReference>
<keyword evidence="9" id="KW-1133">Transmembrane helix</keyword>
<keyword evidence="7" id="KW-0408">Iron</keyword>
<dbReference type="SUPFAM" id="SSF53706">
    <property type="entry name" value="Formate dehydrogenase/DMSO reductase, domains 1-3"/>
    <property type="match status" value="1"/>
</dbReference>
<dbReference type="SUPFAM" id="SSF50692">
    <property type="entry name" value="ADC-like"/>
    <property type="match status" value="1"/>
</dbReference>
<evidence type="ECO:0000313" key="12">
    <source>
        <dbReference type="EMBL" id="CEJ06124.1"/>
    </source>
</evidence>
<dbReference type="Pfam" id="PF01568">
    <property type="entry name" value="Molydop_binding"/>
    <property type="match status" value="1"/>
</dbReference>
<dbReference type="InterPro" id="IPR006311">
    <property type="entry name" value="TAT_signal"/>
</dbReference>
<dbReference type="EMBL" id="CDGJ01000016">
    <property type="protein sequence ID" value="CEJ06124.1"/>
    <property type="molecule type" value="Genomic_DNA"/>
</dbReference>
<evidence type="ECO:0000256" key="2">
    <source>
        <dbReference type="ARBA" id="ARBA00022485"/>
    </source>
</evidence>
<dbReference type="PROSITE" id="PS51318">
    <property type="entry name" value="TAT"/>
    <property type="match status" value="1"/>
</dbReference>
<evidence type="ECO:0000313" key="13">
    <source>
        <dbReference type="Proteomes" id="UP001071230"/>
    </source>
</evidence>
<dbReference type="PROSITE" id="PS51669">
    <property type="entry name" value="4FE4S_MOW_BIS_MGD"/>
    <property type="match status" value="1"/>
</dbReference>
<comment type="similarity">
    <text evidence="1">Belongs to the prokaryotic molybdopterin-containing oxidoreductase family.</text>
</comment>
<dbReference type="InterPro" id="IPR006963">
    <property type="entry name" value="Mopterin_OxRdtase_4Fe-4S_dom"/>
</dbReference>
<dbReference type="PANTHER" id="PTHR43742:SF9">
    <property type="entry name" value="TETRATHIONATE REDUCTASE SUBUNIT A"/>
    <property type="match status" value="1"/>
</dbReference>
<dbReference type="PANTHER" id="PTHR43742">
    <property type="entry name" value="TRIMETHYLAMINE-N-OXIDE REDUCTASE"/>
    <property type="match status" value="1"/>
</dbReference>
<evidence type="ECO:0000256" key="9">
    <source>
        <dbReference type="SAM" id="Phobius"/>
    </source>
</evidence>
<reference evidence="12" key="1">
    <citation type="submission" date="2014-11" db="EMBL/GenBank/DDBJ databases">
        <authorList>
            <person name="Hornung B.V."/>
        </authorList>
    </citation>
    <scope>NUCLEOTIDE SEQUENCE</scope>
    <source>
        <strain evidence="12">INE</strain>
    </source>
</reference>
<keyword evidence="5" id="KW-0732">Signal</keyword>
<keyword evidence="4" id="KW-0479">Metal-binding</keyword>
<keyword evidence="6 11" id="KW-0560">Oxidoreductase</keyword>
<dbReference type="EC" id="1.-.-.-" evidence="11"/>
<evidence type="ECO:0000259" key="10">
    <source>
        <dbReference type="PROSITE" id="PS51669"/>
    </source>
</evidence>
<dbReference type="InterPro" id="IPR006656">
    <property type="entry name" value="Mopterin_OxRdtase"/>
</dbReference>
<keyword evidence="9" id="KW-0472">Membrane</keyword>
<proteinExistence type="inferred from homology"/>
<reference evidence="11" key="2">
    <citation type="submission" date="2020-01" db="EMBL/GenBank/DDBJ databases">
        <authorList>
            <person name="Hornung B."/>
        </authorList>
    </citation>
    <scope>NUCLEOTIDE SEQUENCE</scope>
    <source>
        <strain evidence="11">PacBioINE</strain>
    </source>
</reference>
<keyword evidence="8" id="KW-0411">Iron-sulfur</keyword>
<dbReference type="Gene3D" id="2.40.40.20">
    <property type="match status" value="1"/>
</dbReference>
<accession>A0A8S0W845</accession>
<dbReference type="Gene3D" id="3.30.200.210">
    <property type="match status" value="1"/>
</dbReference>
<dbReference type="Pfam" id="PF00384">
    <property type="entry name" value="Molybdopterin"/>
    <property type="match status" value="1"/>
</dbReference>
<dbReference type="GO" id="GO:0043546">
    <property type="term" value="F:molybdopterin cofactor binding"/>
    <property type="evidence" value="ECO:0007669"/>
    <property type="project" value="InterPro"/>
</dbReference>
<dbReference type="InterPro" id="IPR050612">
    <property type="entry name" value="Prok_Mopterin_Oxidored"/>
</dbReference>
<evidence type="ECO:0000256" key="5">
    <source>
        <dbReference type="ARBA" id="ARBA00022729"/>
    </source>
</evidence>
<dbReference type="Proteomes" id="UP001071230">
    <property type="component" value="Unassembled WGS sequence"/>
</dbReference>
<protein>
    <submittedName>
        <fullName evidence="11">Molybdopterin oxidoreductase Fe4S4 domain protein</fullName>
        <ecNumber evidence="11">1.-.-.-</ecNumber>
    </submittedName>
    <submittedName>
        <fullName evidence="12">Tetrathionate reductase subunit A</fullName>
    </submittedName>
</protein>
<keyword evidence="2" id="KW-0004">4Fe-4S</keyword>
<evidence type="ECO:0000256" key="3">
    <source>
        <dbReference type="ARBA" id="ARBA00022505"/>
    </source>
</evidence>
<dbReference type="KEGG" id="aacx:DEACI_2136"/>
<feature type="domain" description="4Fe-4S Mo/W bis-MGD-type" evidence="10">
    <location>
        <begin position="55"/>
        <end position="130"/>
    </location>
</feature>
<evidence type="ECO:0000313" key="11">
    <source>
        <dbReference type="EMBL" id="CAA7601469.1"/>
    </source>
</evidence>
<dbReference type="AlphaFoldDB" id="A0A8S0W845"/>
<dbReference type="Gene3D" id="3.40.228.10">
    <property type="entry name" value="Dimethylsulfoxide Reductase, domain 2"/>
    <property type="match status" value="1"/>
</dbReference>
<keyword evidence="9" id="KW-0812">Transmembrane</keyword>
<gene>
    <name evidence="12" type="ORF">DEACI_0570</name>
    <name evidence="11" type="ORF">DEACI_2136</name>
</gene>
<dbReference type="SMART" id="SM00926">
    <property type="entry name" value="Molybdop_Fe4S4"/>
    <property type="match status" value="1"/>
</dbReference>
<dbReference type="Pfam" id="PF04879">
    <property type="entry name" value="Molybdop_Fe4S4"/>
    <property type="match status" value="1"/>
</dbReference>
<evidence type="ECO:0000256" key="7">
    <source>
        <dbReference type="ARBA" id="ARBA00023004"/>
    </source>
</evidence>
<organism evidence="11">
    <name type="scientific">Acididesulfobacillus acetoxydans</name>
    <dbReference type="NCBI Taxonomy" id="1561005"/>
    <lineage>
        <taxon>Bacteria</taxon>
        <taxon>Bacillati</taxon>
        <taxon>Bacillota</taxon>
        <taxon>Clostridia</taxon>
        <taxon>Eubacteriales</taxon>
        <taxon>Peptococcaceae</taxon>
        <taxon>Acididesulfobacillus</taxon>
    </lineage>
</organism>
<dbReference type="GO" id="GO:0046872">
    <property type="term" value="F:metal ion binding"/>
    <property type="evidence" value="ECO:0007669"/>
    <property type="project" value="UniProtKB-KW"/>
</dbReference>
<evidence type="ECO:0000256" key="6">
    <source>
        <dbReference type="ARBA" id="ARBA00023002"/>
    </source>
</evidence>
<keyword evidence="13" id="KW-1185">Reference proteome</keyword>
<dbReference type="GO" id="GO:0016491">
    <property type="term" value="F:oxidoreductase activity"/>
    <property type="evidence" value="ECO:0007669"/>
    <property type="project" value="UniProtKB-KW"/>
</dbReference>
<dbReference type="Gene3D" id="3.40.50.740">
    <property type="match status" value="1"/>
</dbReference>
<dbReference type="InterPro" id="IPR009010">
    <property type="entry name" value="Asp_de-COase-like_dom_sf"/>
</dbReference>
<dbReference type="RefSeq" id="WP_240984994.1">
    <property type="nucleotide sequence ID" value="NZ_CDGJ01000016.1"/>
</dbReference>
<dbReference type="Proteomes" id="UP000836597">
    <property type="component" value="Chromosome"/>
</dbReference>
<sequence length="1040" mass="114145">MSDNLNMQRRTFLKGVALGGSLLGGLWGSMPWLPDVVKRRGQYVYPQRIESWPGVDVRYSVCRQCRSDCGLEARVFNNVLLKLDGNPYHPNSTEPQLPYAADPQEALGAKIPHSLCARGQAGAQTLYDPYRVLQPLKRTGPRGSGKFKTISWEQLVEETVKGGLLFKDVPGEEKRQVDGFAQLWNQGRGRFTPADPAHPDMGPQTNQLVAYWGRAEVGQNTFIQRFAAAFGSVNALPHVGICELNHHVATQQSLNGAVAMLKPDIANSEFVIWFGAGIYTANFPMQALARKIAAASSRGLKFVLVDVSATAGVAHADRFITVKPGGDGALAMGMVRWILENHRYDSRFLMNTTLKAAETQGEPNYANASYLVISDPSHPKAHKFARAADVGLAAAGSTDADKYVVIDAGGQPAVFDTVDQGLLWPQGDLEVKPTTVGGVSCLTAMQILCQTAQEHTLADYAKLAGVSSRVITDLAREFTSHGKKAVADFYRGPAMHTNGFYNGRSIMTLNFLIGNIDWVGGYMAGGGTADFMGTKPTSPFPLGKWPNQPKGVPNGAKISREGAFYEKTSYYKELEDKGRSPFPAKRPWYPFGFGIWHEIFGGIWDEYPYPAKIVYQHMGNPAYSAPPGMGGADDEKLPWFRMIKDLNKVPLFITDDIVLSETSMYADYIVPDSTFLEAWGALPGFPTTPTSVIGIRQPVVDPLMAKTKDGRPMCFETYYIDVAEKLGMPGFGKNAFMDGGSLHRREDFYLRMIANVAYDTGTYLQLDSQGLPAKMGPVPDATAAEMKSVASWQKQFGSVLTEAQWRKVAYVMARGGRFEDYGLAYLGEKPGWLTHRYGSAKNLLQIYNEAVGSTHNAISGEVFHGTGIALPQRTMKGRLLDNIDPSKEFNFHLTTYKLPIHTQSRTINDPWLLELLQENFIELNDADAQRLGIADGDWIRVASASYPRGITGRARSLPGVRPGVVTFTNSFGHWHYGSGTWQVDGQTLRGDDARNGGVRLNPLMRLDPDMQDASGWGTCLEDPVGGGASYFDTKVKISKL</sequence>
<name>A0A8S0W845_9FIRM</name>
<dbReference type="EMBL" id="LR746496">
    <property type="protein sequence ID" value="CAA7601469.1"/>
    <property type="molecule type" value="Genomic_DNA"/>
</dbReference>
<evidence type="ECO:0000256" key="1">
    <source>
        <dbReference type="ARBA" id="ARBA00010312"/>
    </source>
</evidence>
<evidence type="ECO:0000256" key="4">
    <source>
        <dbReference type="ARBA" id="ARBA00022723"/>
    </source>
</evidence>
<evidence type="ECO:0000256" key="8">
    <source>
        <dbReference type="ARBA" id="ARBA00023014"/>
    </source>
</evidence>
<dbReference type="GO" id="GO:0051539">
    <property type="term" value="F:4 iron, 4 sulfur cluster binding"/>
    <property type="evidence" value="ECO:0007669"/>
    <property type="project" value="UniProtKB-KW"/>
</dbReference>